<dbReference type="CDD" id="cd00085">
    <property type="entry name" value="HNHc"/>
    <property type="match status" value="1"/>
</dbReference>
<evidence type="ECO:0000313" key="2">
    <source>
        <dbReference type="EMBL" id="VWB17499.1"/>
    </source>
</evidence>
<reference evidence="2 3" key="1">
    <citation type="submission" date="2019-09" db="EMBL/GenBank/DDBJ databases">
        <authorList>
            <person name="Depoorter E."/>
        </authorList>
    </citation>
    <scope>NUCLEOTIDE SEQUENCE [LARGE SCALE GENOMIC DNA]</scope>
    <source>
        <strain evidence="2">LMG 13014</strain>
    </source>
</reference>
<accession>A0A6P2HIH4</accession>
<evidence type="ECO:0000259" key="1">
    <source>
        <dbReference type="SMART" id="SM00507"/>
    </source>
</evidence>
<dbReference type="Pfam" id="PF01844">
    <property type="entry name" value="HNH"/>
    <property type="match status" value="1"/>
</dbReference>
<dbReference type="GO" id="GO:0003676">
    <property type="term" value="F:nucleic acid binding"/>
    <property type="evidence" value="ECO:0007669"/>
    <property type="project" value="InterPro"/>
</dbReference>
<gene>
    <name evidence="2" type="ORF">BLA13014_00531</name>
</gene>
<dbReference type="EMBL" id="CABVQC010000002">
    <property type="protein sequence ID" value="VWB17499.1"/>
    <property type="molecule type" value="Genomic_DNA"/>
</dbReference>
<dbReference type="Gene3D" id="1.10.30.50">
    <property type="match status" value="1"/>
</dbReference>
<name>A0A6P2HIH4_9BURK</name>
<dbReference type="RefSeq" id="WP_175021156.1">
    <property type="nucleotide sequence ID" value="NZ_CABVQC010000002.1"/>
</dbReference>
<organism evidence="2 3">
    <name type="scientific">Burkholderia aenigmatica</name>
    <dbReference type="NCBI Taxonomy" id="2015348"/>
    <lineage>
        <taxon>Bacteria</taxon>
        <taxon>Pseudomonadati</taxon>
        <taxon>Pseudomonadota</taxon>
        <taxon>Betaproteobacteria</taxon>
        <taxon>Burkholderiales</taxon>
        <taxon>Burkholderiaceae</taxon>
        <taxon>Burkholderia</taxon>
        <taxon>Burkholderia cepacia complex</taxon>
    </lineage>
</organism>
<evidence type="ECO:0000313" key="3">
    <source>
        <dbReference type="Proteomes" id="UP000494261"/>
    </source>
</evidence>
<dbReference type="GO" id="GO:0004519">
    <property type="term" value="F:endonuclease activity"/>
    <property type="evidence" value="ECO:0007669"/>
    <property type="project" value="InterPro"/>
</dbReference>
<protein>
    <recommendedName>
        <fullName evidence="1">HNH nuclease domain-containing protein</fullName>
    </recommendedName>
</protein>
<dbReference type="SMART" id="SM00507">
    <property type="entry name" value="HNHc"/>
    <property type="match status" value="1"/>
</dbReference>
<proteinExistence type="predicted"/>
<dbReference type="AlphaFoldDB" id="A0A6P2HIH4"/>
<dbReference type="GO" id="GO:0008270">
    <property type="term" value="F:zinc ion binding"/>
    <property type="evidence" value="ECO:0007669"/>
    <property type="project" value="InterPro"/>
</dbReference>
<dbReference type="InterPro" id="IPR003615">
    <property type="entry name" value="HNH_nuc"/>
</dbReference>
<dbReference type="Proteomes" id="UP000494261">
    <property type="component" value="Unassembled WGS sequence"/>
</dbReference>
<dbReference type="InterPro" id="IPR002711">
    <property type="entry name" value="HNH"/>
</dbReference>
<feature type="domain" description="HNH nuclease" evidence="1">
    <location>
        <begin position="27"/>
        <end position="84"/>
    </location>
</feature>
<sequence length="234" mass="26642">MCLQPTEAAALTARYKATEESVWNFDELKDALLTLSHRKCAYCECELQTEATYMEVEHFIAKSLDADLVVDWNNLLPSCKRCNGRKSDHDVRSEPIVNPFHDNPADHLTLKWFRVVKKNAKGQTTIDVIDLNDVERLVNKRFEIGNQLAESIDSALHRAEEYQQATSVRRRNKLLGQVRRILLECQPSASYAATAATVLHSSDSYRDLKAILQACDVWNEELQILHDLSSTIVL</sequence>